<dbReference type="InterPro" id="IPR042099">
    <property type="entry name" value="ANL_N_sf"/>
</dbReference>
<dbReference type="InterPro" id="IPR050237">
    <property type="entry name" value="ATP-dep_AMP-bd_enzyme"/>
</dbReference>
<dbReference type="GO" id="GO:0016878">
    <property type="term" value="F:acid-thiol ligase activity"/>
    <property type="evidence" value="ECO:0007669"/>
    <property type="project" value="UniProtKB-ARBA"/>
</dbReference>
<comment type="similarity">
    <text evidence="1">Belongs to the ATP-dependent AMP-binding enzyme family.</text>
</comment>
<comment type="caution">
    <text evidence="5">The sequence shown here is derived from an EMBL/GenBank/DDBJ whole genome shotgun (WGS) entry which is preliminary data.</text>
</comment>
<evidence type="ECO:0000256" key="1">
    <source>
        <dbReference type="ARBA" id="ARBA00006432"/>
    </source>
</evidence>
<dbReference type="EMBL" id="JANRHA010000003">
    <property type="protein sequence ID" value="MDG3014368.1"/>
    <property type="molecule type" value="Genomic_DNA"/>
</dbReference>
<organism evidence="5 6">
    <name type="scientific">Speluncibacter jeojiensis</name>
    <dbReference type="NCBI Taxonomy" id="2710754"/>
    <lineage>
        <taxon>Bacteria</taxon>
        <taxon>Bacillati</taxon>
        <taxon>Actinomycetota</taxon>
        <taxon>Actinomycetes</taxon>
        <taxon>Mycobacteriales</taxon>
        <taxon>Speluncibacteraceae</taxon>
        <taxon>Speluncibacter</taxon>
    </lineage>
</organism>
<dbReference type="PROSITE" id="PS00455">
    <property type="entry name" value="AMP_BINDING"/>
    <property type="match status" value="1"/>
</dbReference>
<dbReference type="InterPro" id="IPR000873">
    <property type="entry name" value="AMP-dep_synth/lig_dom"/>
</dbReference>
<keyword evidence="2" id="KW-0436">Ligase</keyword>
<sequence>MDMLGAFDSNVRKTPAKDFLRQDGESVTYADAFEHTRRAAAALRDLGVRSGDRVALMCFNTTGFVYAMFGAWRLGATVVPVNHKLQAPEVDRILGHCRASVCIADGALGPVLDGLRTSLRLATTDSRHDGLAHFDDLVAAAEGIDGTAPAESDPAEILYTSGTTGAPKGCVHSHRGVTLTAMVAALGLSITREERLLMAVPIWHASPLNNWLMSTTYMGGTVVLLREYHPQKFLETAAQERITLCFGPPVIYTTAMNAVPDFDSYDLSAVRGWIYGGGPIGADVARRLVDSYRTDRFFQVYGMTETGPLGSVLYPEEQVSKAGSIGREALPGVDMRVVRPDGADAADGEVGEIWLRTETVMLGYLDAPGATAEAFAQGNWYRTGDIARVDEDGYLFIVDRAKDVIITGGENVYSKEVEDAITAHPDVLDVAVIGRPHPEWGQTVVAHVVIREGAAVNGDTLRAFLTDRLARYKVPRGYVFAAAIPRTPSGKAQKHLLRTA</sequence>
<dbReference type="Pfam" id="PF13193">
    <property type="entry name" value="AMP-binding_C"/>
    <property type="match status" value="1"/>
</dbReference>
<feature type="domain" description="AMP-dependent synthetase/ligase" evidence="3">
    <location>
        <begin position="7"/>
        <end position="365"/>
    </location>
</feature>
<gene>
    <name evidence="5" type="ORF">NVS88_07330</name>
</gene>
<dbReference type="Proteomes" id="UP001152755">
    <property type="component" value="Unassembled WGS sequence"/>
</dbReference>
<keyword evidence="6" id="KW-1185">Reference proteome</keyword>
<dbReference type="FunFam" id="3.30.300.30:FF:000008">
    <property type="entry name" value="2,3-dihydroxybenzoate-AMP ligase"/>
    <property type="match status" value="1"/>
</dbReference>
<dbReference type="AlphaFoldDB" id="A0A9X4LXU3"/>
<dbReference type="PANTHER" id="PTHR43767">
    <property type="entry name" value="LONG-CHAIN-FATTY-ACID--COA LIGASE"/>
    <property type="match status" value="1"/>
</dbReference>
<dbReference type="Gene3D" id="3.40.50.12780">
    <property type="entry name" value="N-terminal domain of ligase-like"/>
    <property type="match status" value="1"/>
</dbReference>
<dbReference type="InterPro" id="IPR025110">
    <property type="entry name" value="AMP-bd_C"/>
</dbReference>
<evidence type="ECO:0000313" key="5">
    <source>
        <dbReference type="EMBL" id="MDG3014368.1"/>
    </source>
</evidence>
<evidence type="ECO:0000259" key="3">
    <source>
        <dbReference type="Pfam" id="PF00501"/>
    </source>
</evidence>
<proteinExistence type="inferred from homology"/>
<feature type="domain" description="AMP-binding enzyme C-terminal" evidence="4">
    <location>
        <begin position="416"/>
        <end position="491"/>
    </location>
</feature>
<reference evidence="5" key="1">
    <citation type="submission" date="2022-08" db="EMBL/GenBank/DDBJ databases">
        <title>Genome analysis of Corynebacteriales strain.</title>
        <authorList>
            <person name="Lee S.D."/>
        </authorList>
    </citation>
    <scope>NUCLEOTIDE SEQUENCE</scope>
    <source>
        <strain evidence="5">D3-21</strain>
    </source>
</reference>
<dbReference type="RefSeq" id="WP_277832345.1">
    <property type="nucleotide sequence ID" value="NZ_JAAIVF010000002.1"/>
</dbReference>
<name>A0A9X4LXU3_9ACTN</name>
<evidence type="ECO:0000259" key="4">
    <source>
        <dbReference type="Pfam" id="PF13193"/>
    </source>
</evidence>
<accession>A0A9X4LXU3</accession>
<evidence type="ECO:0000313" key="6">
    <source>
        <dbReference type="Proteomes" id="UP001152755"/>
    </source>
</evidence>
<dbReference type="Pfam" id="PF00501">
    <property type="entry name" value="AMP-binding"/>
    <property type="match status" value="1"/>
</dbReference>
<evidence type="ECO:0000256" key="2">
    <source>
        <dbReference type="ARBA" id="ARBA00022598"/>
    </source>
</evidence>
<dbReference type="InterPro" id="IPR045851">
    <property type="entry name" value="AMP-bd_C_sf"/>
</dbReference>
<protein>
    <submittedName>
        <fullName evidence="5">AMP-binding protein</fullName>
    </submittedName>
</protein>
<dbReference type="SUPFAM" id="SSF56801">
    <property type="entry name" value="Acetyl-CoA synthetase-like"/>
    <property type="match status" value="1"/>
</dbReference>
<dbReference type="Gene3D" id="3.30.300.30">
    <property type="match status" value="1"/>
</dbReference>
<dbReference type="InterPro" id="IPR020845">
    <property type="entry name" value="AMP-binding_CS"/>
</dbReference>
<dbReference type="PANTHER" id="PTHR43767:SF1">
    <property type="entry name" value="NONRIBOSOMAL PEPTIDE SYNTHASE PES1 (EUROFUNG)-RELATED"/>
    <property type="match status" value="1"/>
</dbReference>